<proteinExistence type="predicted"/>
<keyword evidence="1" id="KW-0175">Coiled coil</keyword>
<feature type="coiled-coil region" evidence="1">
    <location>
        <begin position="4"/>
        <end position="133"/>
    </location>
</feature>
<evidence type="ECO:0000313" key="4">
    <source>
        <dbReference type="Proteomes" id="UP000591131"/>
    </source>
</evidence>
<dbReference type="AlphaFoldDB" id="A0A7J6L131"/>
<dbReference type="EMBL" id="JAAPAO010000932">
    <property type="protein sequence ID" value="KAF4652376.1"/>
    <property type="molecule type" value="Genomic_DNA"/>
</dbReference>
<sequence length="379" mass="43628">RIPKREIEQLKAQAERAFQELRRQADEDLRHLQMDLQQKLAAKDAEIDGLRREINALRLAGDQARVSEERQEGMLAELARLQRQLSEVEDRESQLQSEVQALVEDREQLGDDLTASKETIARLREELQKERSILSWGPRRFTDFTIVFCVILNYFREEMEHRTSLAAVETAERELKEKDRTIKMLEAALSSSRDDLKKLEGRVGDLMGLVEEERKGAEKRAAEKYSADIRGVRKNSDNTIAVLRARIQKMEAKHKEEVEEIEDRMASLKGENSKLRARLNKVRGSSEAREGEMSVLRAQIGAEQEKVEGLEDKLRDEKTHNKELNRRLAELETEYQRRLASAGSGSKTLDQRLRDLSEKRASLATAEALTQDVEDLKIK</sequence>
<evidence type="ECO:0000256" key="2">
    <source>
        <dbReference type="SAM" id="MobiDB-lite"/>
    </source>
</evidence>
<feature type="non-terminal residue" evidence="3">
    <location>
        <position position="379"/>
    </location>
</feature>
<organism evidence="3 4">
    <name type="scientific">Perkinsus chesapeaki</name>
    <name type="common">Clam parasite</name>
    <name type="synonym">Perkinsus andrewsi</name>
    <dbReference type="NCBI Taxonomy" id="330153"/>
    <lineage>
        <taxon>Eukaryota</taxon>
        <taxon>Sar</taxon>
        <taxon>Alveolata</taxon>
        <taxon>Perkinsozoa</taxon>
        <taxon>Perkinsea</taxon>
        <taxon>Perkinsida</taxon>
        <taxon>Perkinsidae</taxon>
        <taxon>Perkinsus</taxon>
    </lineage>
</organism>
<feature type="region of interest" description="Disordered" evidence="2">
    <location>
        <begin position="307"/>
        <end position="328"/>
    </location>
</feature>
<dbReference type="Proteomes" id="UP000591131">
    <property type="component" value="Unassembled WGS sequence"/>
</dbReference>
<dbReference type="OrthoDB" id="477936at2759"/>
<comment type="caution">
    <text evidence="3">The sequence shown here is derived from an EMBL/GenBank/DDBJ whole genome shotgun (WGS) entry which is preliminary data.</text>
</comment>
<dbReference type="Gene3D" id="1.10.287.1490">
    <property type="match status" value="1"/>
</dbReference>
<gene>
    <name evidence="3" type="ORF">FOL47_011131</name>
</gene>
<evidence type="ECO:0000313" key="3">
    <source>
        <dbReference type="EMBL" id="KAF4652376.1"/>
    </source>
</evidence>
<feature type="coiled-coil region" evidence="1">
    <location>
        <begin position="168"/>
        <end position="202"/>
    </location>
</feature>
<protein>
    <submittedName>
        <fullName evidence="3">Uncharacterized protein</fullName>
    </submittedName>
</protein>
<name>A0A7J6L131_PERCH</name>
<evidence type="ECO:0000256" key="1">
    <source>
        <dbReference type="SAM" id="Coils"/>
    </source>
</evidence>
<reference evidence="3 4" key="1">
    <citation type="submission" date="2020-04" db="EMBL/GenBank/DDBJ databases">
        <title>Perkinsus chesapeaki whole genome sequence.</title>
        <authorList>
            <person name="Bogema D.R."/>
        </authorList>
    </citation>
    <scope>NUCLEOTIDE SEQUENCE [LARGE SCALE GENOMIC DNA]</scope>
    <source>
        <strain evidence="3">ATCC PRA-425</strain>
    </source>
</reference>
<accession>A0A7J6L131</accession>
<keyword evidence="4" id="KW-1185">Reference proteome</keyword>